<gene>
    <name evidence="9" type="ORF">ATNIH1004_003011</name>
</gene>
<dbReference type="PROSITE" id="PS50048">
    <property type="entry name" value="ZN2_CY6_FUNGAL_2"/>
    <property type="match status" value="1"/>
</dbReference>
<reference evidence="9 10" key="1">
    <citation type="submission" date="2019-08" db="EMBL/GenBank/DDBJ databases">
        <title>The genome sequence of a newly discovered highly antifungal drug resistant Aspergillus species, Aspergillus tanneri NIH 1004.</title>
        <authorList>
            <person name="Mounaud S."/>
            <person name="Singh I."/>
            <person name="Joardar V."/>
            <person name="Pakala S."/>
            <person name="Pakala S."/>
            <person name="Venepally P."/>
            <person name="Chung J.K."/>
            <person name="Losada L."/>
            <person name="Nierman W.C."/>
        </authorList>
    </citation>
    <scope>NUCLEOTIDE SEQUENCE [LARGE SCALE GENOMIC DNA]</scope>
    <source>
        <strain evidence="9 10">NIH1004</strain>
    </source>
</reference>
<protein>
    <recommendedName>
        <fullName evidence="8">Zn(2)-C6 fungal-type domain-containing protein</fullName>
    </recommendedName>
</protein>
<dbReference type="GO" id="GO:0005634">
    <property type="term" value="C:nucleus"/>
    <property type="evidence" value="ECO:0007669"/>
    <property type="project" value="UniProtKB-SubCell"/>
</dbReference>
<dbReference type="Gene3D" id="4.10.240.10">
    <property type="entry name" value="Zn(2)-C6 fungal-type DNA-binding domain"/>
    <property type="match status" value="1"/>
</dbReference>
<evidence type="ECO:0000256" key="5">
    <source>
        <dbReference type="ARBA" id="ARBA00023163"/>
    </source>
</evidence>
<dbReference type="GO" id="GO:0006351">
    <property type="term" value="P:DNA-templated transcription"/>
    <property type="evidence" value="ECO:0007669"/>
    <property type="project" value="InterPro"/>
</dbReference>
<dbReference type="InterPro" id="IPR050613">
    <property type="entry name" value="Sec_Metabolite_Reg"/>
</dbReference>
<feature type="region of interest" description="Disordered" evidence="7">
    <location>
        <begin position="1"/>
        <end position="24"/>
    </location>
</feature>
<dbReference type="InterPro" id="IPR007219">
    <property type="entry name" value="XnlR_reg_dom"/>
</dbReference>
<evidence type="ECO:0000256" key="6">
    <source>
        <dbReference type="ARBA" id="ARBA00023242"/>
    </source>
</evidence>
<dbReference type="AlphaFoldDB" id="A0A5M9N6U2"/>
<evidence type="ECO:0000256" key="4">
    <source>
        <dbReference type="ARBA" id="ARBA00023125"/>
    </source>
</evidence>
<dbReference type="GO" id="GO:0003677">
    <property type="term" value="F:DNA binding"/>
    <property type="evidence" value="ECO:0007669"/>
    <property type="project" value="UniProtKB-KW"/>
</dbReference>
<dbReference type="VEuPathDB" id="FungiDB:EYZ11_012395"/>
<evidence type="ECO:0000259" key="8">
    <source>
        <dbReference type="PROSITE" id="PS50048"/>
    </source>
</evidence>
<evidence type="ECO:0000313" key="9">
    <source>
        <dbReference type="EMBL" id="KAA8650327.1"/>
    </source>
</evidence>
<dbReference type="RefSeq" id="XP_033429688.1">
    <property type="nucleotide sequence ID" value="XM_033567693.1"/>
</dbReference>
<dbReference type="GO" id="GO:0000981">
    <property type="term" value="F:DNA-binding transcription factor activity, RNA polymerase II-specific"/>
    <property type="evidence" value="ECO:0007669"/>
    <property type="project" value="InterPro"/>
</dbReference>
<dbReference type="CDD" id="cd00067">
    <property type="entry name" value="GAL4"/>
    <property type="match status" value="1"/>
</dbReference>
<comment type="caution">
    <text evidence="9">The sequence shown here is derived from an EMBL/GenBank/DDBJ whole genome shotgun (WGS) entry which is preliminary data.</text>
</comment>
<feature type="domain" description="Zn(2)-C6 fungal-type" evidence="8">
    <location>
        <begin position="24"/>
        <end position="53"/>
    </location>
</feature>
<dbReference type="Pfam" id="PF00172">
    <property type="entry name" value="Zn_clus"/>
    <property type="match status" value="1"/>
</dbReference>
<sequence>MKRKAATLLGDPTAKRPPRQDPVSCESCRRKKLKCNRQQPCSSCATRRLRCNYGLGSPASHVRKPGGEDENRTEFGSIQRNDTSKDHAPHVATVQPVASLQPRRYSRESLITADLLENIHMGSRVPTAAPRWLRNDFYETRKRASLPVESYKSPSALLSLSSRNWTASHENPATINLIQFLPTRDEAVALFAYYSSYIDYLYHILILQRTETQINDIYECLEKGLPVILGHVALLFSIAASSLYLQLSAESSSYAETCSEEFTFLAGASLIQNNHAASPTVEGLQATMIIAHNVCNMGSHPSVSALFVHGAVVSQAKSLMLHCIDSPRSREEREVNGYDLAEVELKRRLWWDIATYDWYLGFLSGPQEWTYQISPKQMNVQQPLNIDDSVIQEGHNVSSLPSSVPTDMSFFLQRLKLSIGCRDIVDDIAYEQLNGLEISYPKILELDRKMHQAHSELPEFFRLDPASRRRFAALYRERPALAWQRCILQQGYFSRICRLHRHFFIRGARDPTYSYSHVVCLQSARKVLEIKRIMDEEEPKFIPNSAVVWSVMHHMFIAAVILLLDVCYNWDDVLAEKRKEEVLDACRILSKAQQSSCLVKEGIRAMMNVLQKHWKNGKLLVPGGSQSNTSSSPVLGPTIDSETQPTFFSSDPKYLSTAAAQTGEQVLNLPYADPVSEGDGRQLEDIWSEILETGCNYTFEDTDWNELFTELTNSTFPCG</sequence>
<dbReference type="PROSITE" id="PS00463">
    <property type="entry name" value="ZN2_CY6_FUNGAL_1"/>
    <property type="match status" value="1"/>
</dbReference>
<evidence type="ECO:0000256" key="2">
    <source>
        <dbReference type="ARBA" id="ARBA00022723"/>
    </source>
</evidence>
<dbReference type="GO" id="GO:0009893">
    <property type="term" value="P:positive regulation of metabolic process"/>
    <property type="evidence" value="ECO:0007669"/>
    <property type="project" value="UniProtKB-ARBA"/>
</dbReference>
<evidence type="ECO:0000256" key="3">
    <source>
        <dbReference type="ARBA" id="ARBA00023015"/>
    </source>
</evidence>
<name>A0A5M9N6U2_9EURO</name>
<accession>A0A5M9N6U2</accession>
<keyword evidence="4" id="KW-0238">DNA-binding</keyword>
<evidence type="ECO:0000256" key="1">
    <source>
        <dbReference type="ARBA" id="ARBA00004123"/>
    </source>
</evidence>
<keyword evidence="6" id="KW-0539">Nucleus</keyword>
<dbReference type="SMART" id="SM00066">
    <property type="entry name" value="GAL4"/>
    <property type="match status" value="1"/>
</dbReference>
<keyword evidence="3" id="KW-0805">Transcription regulation</keyword>
<dbReference type="PANTHER" id="PTHR31001">
    <property type="entry name" value="UNCHARACTERIZED TRANSCRIPTIONAL REGULATORY PROTEIN"/>
    <property type="match status" value="1"/>
</dbReference>
<keyword evidence="2" id="KW-0479">Metal-binding</keyword>
<keyword evidence="5" id="KW-0804">Transcription</keyword>
<proteinExistence type="predicted"/>
<dbReference type="Pfam" id="PF04082">
    <property type="entry name" value="Fungal_trans"/>
    <property type="match status" value="1"/>
</dbReference>
<evidence type="ECO:0000256" key="7">
    <source>
        <dbReference type="SAM" id="MobiDB-lite"/>
    </source>
</evidence>
<dbReference type="SUPFAM" id="SSF57701">
    <property type="entry name" value="Zn2/Cys6 DNA-binding domain"/>
    <property type="match status" value="1"/>
</dbReference>
<dbReference type="CDD" id="cd12148">
    <property type="entry name" value="fungal_TF_MHR"/>
    <property type="match status" value="1"/>
</dbReference>
<evidence type="ECO:0000313" key="10">
    <source>
        <dbReference type="Proteomes" id="UP000324241"/>
    </source>
</evidence>
<dbReference type="InterPro" id="IPR036864">
    <property type="entry name" value="Zn2-C6_fun-type_DNA-bd_sf"/>
</dbReference>
<dbReference type="GeneID" id="54325713"/>
<dbReference type="Proteomes" id="UP000324241">
    <property type="component" value="Unassembled WGS sequence"/>
</dbReference>
<organism evidence="9 10">
    <name type="scientific">Aspergillus tanneri</name>
    <dbReference type="NCBI Taxonomy" id="1220188"/>
    <lineage>
        <taxon>Eukaryota</taxon>
        <taxon>Fungi</taxon>
        <taxon>Dikarya</taxon>
        <taxon>Ascomycota</taxon>
        <taxon>Pezizomycotina</taxon>
        <taxon>Eurotiomycetes</taxon>
        <taxon>Eurotiomycetidae</taxon>
        <taxon>Eurotiales</taxon>
        <taxon>Aspergillaceae</taxon>
        <taxon>Aspergillus</taxon>
        <taxon>Aspergillus subgen. Circumdati</taxon>
    </lineage>
</organism>
<dbReference type="EMBL" id="QUQM01000001">
    <property type="protein sequence ID" value="KAA8650327.1"/>
    <property type="molecule type" value="Genomic_DNA"/>
</dbReference>
<dbReference type="GO" id="GO:0008270">
    <property type="term" value="F:zinc ion binding"/>
    <property type="evidence" value="ECO:0007669"/>
    <property type="project" value="InterPro"/>
</dbReference>
<comment type="subcellular location">
    <subcellularLocation>
        <location evidence="1">Nucleus</location>
    </subcellularLocation>
</comment>
<dbReference type="InterPro" id="IPR001138">
    <property type="entry name" value="Zn2Cys6_DnaBD"/>
</dbReference>
<dbReference type="OrthoDB" id="3014581at2759"/>
<dbReference type="VEuPathDB" id="FungiDB:EYZ11_008186"/>